<reference evidence="2 3" key="1">
    <citation type="submission" date="2020-08" db="EMBL/GenBank/DDBJ databases">
        <title>Streptomycin Non-resistant strain, P. mexicana.</title>
        <authorList>
            <person name="Ganesh-Kumar S."/>
            <person name="Zhe T."/>
            <person name="Yu Z."/>
            <person name="Min Y."/>
        </authorList>
    </citation>
    <scope>NUCLEOTIDE SEQUENCE [LARGE SCALE GENOMIC DNA]</scope>
    <source>
        <strain evidence="2 3">GTZY2</strain>
    </source>
</reference>
<dbReference type="GeneID" id="81471048"/>
<sequence>MSDARRVLERLLRKGERARLRGDATPASLPMTTEASARDYLSLRTLAERETFHAQISVAEHAGAIAAQRDRHRGDGDRLLRLTVVDLDALASHLGVPLLDARVREAARVLSPWRPHFPVLDDVLAAWRADRKVRGHGPEAAPDLADAALAVHARLADESHERILRRESARLFAGRPLASKRLEQLTPWLDLLASGQLVADGPIEKEHVWAALGLRREPQPLLVAGPGTLLMDSDVALPLATTFLGVPLDAVRGVRTDAACVLSVENLASFHDAARAAGADRVLVVYTGGMPSPAWRRAYVRLLRSLPPDMPVWHWGDIDGGGFRIAAVLADTLSATGHRLQPWRMSPAALARSALPGVYVPDAAVLGAMCRWAERAGWDGIAAELRSHPLCLEQEALPAELPHAHHAP</sequence>
<dbReference type="Proteomes" id="UP000515838">
    <property type="component" value="Chromosome"/>
</dbReference>
<dbReference type="RefSeq" id="WP_187574543.1">
    <property type="nucleotide sequence ID" value="NZ_CP060731.1"/>
</dbReference>
<dbReference type="AlphaFoldDB" id="A0A7G9TH86"/>
<accession>A0A7G9TH86</accession>
<proteinExistence type="predicted"/>
<dbReference type="InterPro" id="IPR024534">
    <property type="entry name" value="JetD_C"/>
</dbReference>
<name>A0A7G9TH86_PSEMX</name>
<evidence type="ECO:0000313" key="2">
    <source>
        <dbReference type="EMBL" id="QNN79461.1"/>
    </source>
</evidence>
<gene>
    <name evidence="2" type="ORF">IAE60_08715</name>
</gene>
<dbReference type="EMBL" id="CP060731">
    <property type="protein sequence ID" value="QNN79461.1"/>
    <property type="molecule type" value="Genomic_DNA"/>
</dbReference>
<organism evidence="2 3">
    <name type="scientific">Pseudoxanthomonas mexicana</name>
    <dbReference type="NCBI Taxonomy" id="128785"/>
    <lineage>
        <taxon>Bacteria</taxon>
        <taxon>Pseudomonadati</taxon>
        <taxon>Pseudomonadota</taxon>
        <taxon>Gammaproteobacteria</taxon>
        <taxon>Lysobacterales</taxon>
        <taxon>Lysobacteraceae</taxon>
        <taxon>Pseudoxanthomonas</taxon>
    </lineage>
</organism>
<evidence type="ECO:0000259" key="1">
    <source>
        <dbReference type="Pfam" id="PF09983"/>
    </source>
</evidence>
<dbReference type="Gene3D" id="3.40.1360.10">
    <property type="match status" value="1"/>
</dbReference>
<feature type="domain" description="Wadjet protein JetD C-terminal" evidence="1">
    <location>
        <begin position="237"/>
        <end position="400"/>
    </location>
</feature>
<dbReference type="Pfam" id="PF09983">
    <property type="entry name" value="JetD_C"/>
    <property type="match status" value="1"/>
</dbReference>
<evidence type="ECO:0000313" key="3">
    <source>
        <dbReference type="Proteomes" id="UP000515838"/>
    </source>
</evidence>
<protein>
    <submittedName>
        <fullName evidence="2">DUF2399 domain-containing protein</fullName>
    </submittedName>
</protein>